<gene>
    <name evidence="2" type="ORF">NDN08_003027</name>
</gene>
<proteinExistence type="predicted"/>
<reference evidence="2 3" key="1">
    <citation type="journal article" date="2023" name="Nat. Commun.">
        <title>Origin of minicircular mitochondrial genomes in red algae.</title>
        <authorList>
            <person name="Lee Y."/>
            <person name="Cho C.H."/>
            <person name="Lee Y.M."/>
            <person name="Park S.I."/>
            <person name="Yang J.H."/>
            <person name="West J.A."/>
            <person name="Bhattacharya D."/>
            <person name="Yoon H.S."/>
        </authorList>
    </citation>
    <scope>NUCLEOTIDE SEQUENCE [LARGE SCALE GENOMIC DNA]</scope>
    <source>
        <strain evidence="2 3">CCMP1338</strain>
        <tissue evidence="2">Whole cell</tissue>
    </source>
</reference>
<dbReference type="AlphaFoldDB" id="A0AAV8UWU7"/>
<evidence type="ECO:0000313" key="2">
    <source>
        <dbReference type="EMBL" id="KAJ8906534.1"/>
    </source>
</evidence>
<evidence type="ECO:0008006" key="4">
    <source>
        <dbReference type="Google" id="ProtNLM"/>
    </source>
</evidence>
<dbReference type="Proteomes" id="UP001157974">
    <property type="component" value="Unassembled WGS sequence"/>
</dbReference>
<name>A0AAV8UWU7_9RHOD</name>
<feature type="compositionally biased region" description="Basic and acidic residues" evidence="1">
    <location>
        <begin position="248"/>
        <end position="264"/>
    </location>
</feature>
<feature type="compositionally biased region" description="Basic residues" evidence="1">
    <location>
        <begin position="234"/>
        <end position="243"/>
    </location>
</feature>
<sequence length="301" mass="32931">MEGRSLRCGFVGSGRIVLPSKSVKNSAVCGRPLVSSRVMVLKAGIPVVSMTVGEGGWFNKARFTALAVLAGVGMMFSPKAANAGTDYVESATAEEKSTDVTSLVLVGGAVLGGLALKKKLDGRRESRDLEMRTKEQQELIQEGRAPSLDLRDIERREKAEREMETLDADKDAANDEDLMSDLRKRMEKIKGSQDEDDSSDDPNNRPGVDGRRDHSSRGNTGSATLEPPTDNQPRKRRPIRRPKPGSNDPRRPPQSRKADQDQEKGGTVPRNEQGGDESVSKENLDMLKRMWDLSGDGEVTK</sequence>
<protein>
    <recommendedName>
        <fullName evidence="4">EF-hand domain-containing protein</fullName>
    </recommendedName>
</protein>
<evidence type="ECO:0000256" key="1">
    <source>
        <dbReference type="SAM" id="MobiDB-lite"/>
    </source>
</evidence>
<feature type="compositionally biased region" description="Basic and acidic residues" evidence="1">
    <location>
        <begin position="278"/>
        <end position="291"/>
    </location>
</feature>
<feature type="region of interest" description="Disordered" evidence="1">
    <location>
        <begin position="125"/>
        <end position="153"/>
    </location>
</feature>
<keyword evidence="3" id="KW-1185">Reference proteome</keyword>
<accession>A0AAV8UWU7</accession>
<evidence type="ECO:0000313" key="3">
    <source>
        <dbReference type="Proteomes" id="UP001157974"/>
    </source>
</evidence>
<organism evidence="2 3">
    <name type="scientific">Rhodosorus marinus</name>
    <dbReference type="NCBI Taxonomy" id="101924"/>
    <lineage>
        <taxon>Eukaryota</taxon>
        <taxon>Rhodophyta</taxon>
        <taxon>Stylonematophyceae</taxon>
        <taxon>Stylonematales</taxon>
        <taxon>Stylonemataceae</taxon>
        <taxon>Rhodosorus</taxon>
    </lineage>
</organism>
<feature type="compositionally biased region" description="Basic and acidic residues" evidence="1">
    <location>
        <begin position="125"/>
        <end position="137"/>
    </location>
</feature>
<feature type="region of interest" description="Disordered" evidence="1">
    <location>
        <begin position="188"/>
        <end position="301"/>
    </location>
</feature>
<dbReference type="EMBL" id="JAMWBK010000003">
    <property type="protein sequence ID" value="KAJ8906534.1"/>
    <property type="molecule type" value="Genomic_DNA"/>
</dbReference>
<comment type="caution">
    <text evidence="2">The sequence shown here is derived from an EMBL/GenBank/DDBJ whole genome shotgun (WGS) entry which is preliminary data.</text>
</comment>